<evidence type="ECO:0000256" key="1">
    <source>
        <dbReference type="SAM" id="MobiDB-lite"/>
    </source>
</evidence>
<organism evidence="3 4">
    <name type="scientific">Drosophila suzukii</name>
    <name type="common">Spotted-wing drosophila fruit fly</name>
    <dbReference type="NCBI Taxonomy" id="28584"/>
    <lineage>
        <taxon>Eukaryota</taxon>
        <taxon>Metazoa</taxon>
        <taxon>Ecdysozoa</taxon>
        <taxon>Arthropoda</taxon>
        <taxon>Hexapoda</taxon>
        <taxon>Insecta</taxon>
        <taxon>Pterygota</taxon>
        <taxon>Neoptera</taxon>
        <taxon>Endopterygota</taxon>
        <taxon>Diptera</taxon>
        <taxon>Brachycera</taxon>
        <taxon>Muscomorpha</taxon>
        <taxon>Ephydroidea</taxon>
        <taxon>Drosophilidae</taxon>
        <taxon>Drosophila</taxon>
        <taxon>Sophophora</taxon>
    </lineage>
</organism>
<sequence length="134" mass="13359">MAFRYIFVISALVVLAQGSYLSSVHQDSGVGVHKSGVISSGSPLLGASRGHSAVSQPQRPVSAHGSLAGPIGGSRRVSGAGLVGSRPHGGAPRRPSAGAHGRPIGGGAHAGRPIGGGAAHGNAHQNRNRNQKPY</sequence>
<feature type="signal peptide" evidence="2">
    <location>
        <begin position="1"/>
        <end position="18"/>
    </location>
</feature>
<keyword evidence="3" id="KW-1185">Reference proteome</keyword>
<feature type="region of interest" description="Disordered" evidence="1">
    <location>
        <begin position="40"/>
        <end position="134"/>
    </location>
</feature>
<name>A0AB40A9N9_DROSZ</name>
<reference evidence="4" key="1">
    <citation type="submission" date="2025-08" db="UniProtKB">
        <authorList>
            <consortium name="RefSeq"/>
        </authorList>
    </citation>
    <scope>IDENTIFICATION</scope>
</reference>
<dbReference type="GeneID" id="118877904"/>
<evidence type="ECO:0000313" key="4">
    <source>
        <dbReference type="RefSeq" id="XP_036674324.3"/>
    </source>
</evidence>
<evidence type="ECO:0008006" key="5">
    <source>
        <dbReference type="Google" id="ProtNLM"/>
    </source>
</evidence>
<proteinExistence type="predicted"/>
<dbReference type="Proteomes" id="UP001652628">
    <property type="component" value="Chromosome 3"/>
</dbReference>
<feature type="compositionally biased region" description="Gly residues" evidence="1">
    <location>
        <begin position="103"/>
        <end position="119"/>
    </location>
</feature>
<dbReference type="AlphaFoldDB" id="A0AB40A9N9"/>
<feature type="chain" id="PRO_5047122016" description="Translation initiation factor IF-2-like" evidence="2">
    <location>
        <begin position="19"/>
        <end position="134"/>
    </location>
</feature>
<gene>
    <name evidence="4" type="primary">LOC118877904</name>
</gene>
<evidence type="ECO:0000313" key="3">
    <source>
        <dbReference type="Proteomes" id="UP001652628"/>
    </source>
</evidence>
<accession>A0AB40A9N9</accession>
<protein>
    <recommendedName>
        <fullName evidence="5">Translation initiation factor IF-2-like</fullName>
    </recommendedName>
</protein>
<dbReference type="RefSeq" id="XP_036674324.3">
    <property type="nucleotide sequence ID" value="XM_036818429.3"/>
</dbReference>
<evidence type="ECO:0000256" key="2">
    <source>
        <dbReference type="SAM" id="SignalP"/>
    </source>
</evidence>
<keyword evidence="2" id="KW-0732">Signal</keyword>